<dbReference type="PROSITE" id="PS50112">
    <property type="entry name" value="PAS"/>
    <property type="match status" value="1"/>
</dbReference>
<dbReference type="Gene3D" id="3.30.450.20">
    <property type="entry name" value="PAS domain"/>
    <property type="match status" value="2"/>
</dbReference>
<dbReference type="SUPFAM" id="SSF55073">
    <property type="entry name" value="Nucleotide cyclase"/>
    <property type="match status" value="1"/>
</dbReference>
<dbReference type="CDD" id="cd00130">
    <property type="entry name" value="PAS"/>
    <property type="match status" value="1"/>
</dbReference>
<evidence type="ECO:0000313" key="3">
    <source>
        <dbReference type="EMBL" id="QBK25079.1"/>
    </source>
</evidence>
<dbReference type="AlphaFoldDB" id="A0A4P6UPD1"/>
<evidence type="ECO:0000259" key="1">
    <source>
        <dbReference type="PROSITE" id="PS50112"/>
    </source>
</evidence>
<dbReference type="NCBIfam" id="TIGR00229">
    <property type="entry name" value="sensory_box"/>
    <property type="match status" value="2"/>
</dbReference>
<dbReference type="Pfam" id="PF13426">
    <property type="entry name" value="PAS_9"/>
    <property type="match status" value="1"/>
</dbReference>
<protein>
    <submittedName>
        <fullName evidence="3">Diguanylate cyclase</fullName>
    </submittedName>
</protein>
<accession>A0A4P6UPD1</accession>
<dbReference type="InterPro" id="IPR043128">
    <property type="entry name" value="Rev_trsase/Diguanyl_cyclase"/>
</dbReference>
<keyword evidence="4" id="KW-1185">Reference proteome</keyword>
<proteinExistence type="predicted"/>
<dbReference type="SUPFAM" id="SSF55785">
    <property type="entry name" value="PYP-like sensor domain (PAS domain)"/>
    <property type="match status" value="2"/>
</dbReference>
<gene>
    <name evidence="3" type="ORF">DKZ56_03940</name>
</gene>
<name>A0A4P6UPD1_9BACL</name>
<organism evidence="3 4">
    <name type="scientific">Ureibacillus thermophilus</name>
    <dbReference type="NCBI Taxonomy" id="367743"/>
    <lineage>
        <taxon>Bacteria</taxon>
        <taxon>Bacillati</taxon>
        <taxon>Bacillota</taxon>
        <taxon>Bacilli</taxon>
        <taxon>Bacillales</taxon>
        <taxon>Caryophanaceae</taxon>
        <taxon>Ureibacillus</taxon>
    </lineage>
</organism>
<dbReference type="CDD" id="cd01949">
    <property type="entry name" value="GGDEF"/>
    <property type="match status" value="1"/>
</dbReference>
<dbReference type="InterPro" id="IPR013767">
    <property type="entry name" value="PAS_fold"/>
</dbReference>
<evidence type="ECO:0000259" key="2">
    <source>
        <dbReference type="PROSITE" id="PS50887"/>
    </source>
</evidence>
<dbReference type="KEGG" id="uth:DKZ56_03940"/>
<reference evidence="3 4" key="1">
    <citation type="submission" date="2019-02" db="EMBL/GenBank/DDBJ databases">
        <title>Ureibacillus thermophilus.</title>
        <authorList>
            <person name="Sunny J.S."/>
            <person name="Natarajan A."/>
            <person name="Saleena L.M."/>
        </authorList>
    </citation>
    <scope>NUCLEOTIDE SEQUENCE [LARGE SCALE GENOMIC DNA]</scope>
    <source>
        <strain evidence="3 4">LM102</strain>
    </source>
</reference>
<dbReference type="RefSeq" id="WP_208651435.1">
    <property type="nucleotide sequence ID" value="NZ_CP036528.1"/>
</dbReference>
<dbReference type="EMBL" id="CP036528">
    <property type="protein sequence ID" value="QBK25079.1"/>
    <property type="molecule type" value="Genomic_DNA"/>
</dbReference>
<dbReference type="FunFam" id="3.30.70.270:FF:000001">
    <property type="entry name" value="Diguanylate cyclase domain protein"/>
    <property type="match status" value="1"/>
</dbReference>
<dbReference type="Proteomes" id="UP000291151">
    <property type="component" value="Chromosome"/>
</dbReference>
<dbReference type="Pfam" id="PF00989">
    <property type="entry name" value="PAS"/>
    <property type="match status" value="1"/>
</dbReference>
<dbReference type="SMART" id="SM00091">
    <property type="entry name" value="PAS"/>
    <property type="match status" value="2"/>
</dbReference>
<evidence type="ECO:0000313" key="4">
    <source>
        <dbReference type="Proteomes" id="UP000291151"/>
    </source>
</evidence>
<dbReference type="PANTHER" id="PTHR44757:SF2">
    <property type="entry name" value="BIOFILM ARCHITECTURE MAINTENANCE PROTEIN MBAA"/>
    <property type="match status" value="1"/>
</dbReference>
<dbReference type="InterPro" id="IPR029787">
    <property type="entry name" value="Nucleotide_cyclase"/>
</dbReference>
<dbReference type="InterPro" id="IPR000014">
    <property type="entry name" value="PAS"/>
</dbReference>
<dbReference type="InterPro" id="IPR035965">
    <property type="entry name" value="PAS-like_dom_sf"/>
</dbReference>
<sequence length="405" mass="46861">MEYKQSIDPDVLELVWNNSTVALFTVDYEGKILVANPAFTKLLGWKPEDFQTHAHFQDQKEYAQLISTLKSGKNVPFYITKRKCKDGRVLDILASYGIVNDGEILAVGVYKDFMEQMEIQRKLVLSQECYRNLLDHFPYAIFLLEDDAIIYTNQAGLHLVGASIQDEVIGLSIEELLPLEEYLSLKEGSQTTALLKRMDGEFLWVEMTKRKVLFEQEYVSQLVMRDITEQKNYEEQLKYFAYHDPLTGVFNRLYFTNEIKKKIEEASRNNFMFGIMFIDLDDFKKVNDSFGHDAGDQLLVKFANRIKKNIREGDILCRIGGDEFLVLIKNIRGKQTLEKIAQRLQNTFQVPYQVGNHSIVVTSSIGIAIFPQDGIDEKTLIKRSDQALYQAKKLRNGFQFYQESQ</sequence>
<dbReference type="SMART" id="SM00267">
    <property type="entry name" value="GGDEF"/>
    <property type="match status" value="1"/>
</dbReference>
<dbReference type="InterPro" id="IPR052155">
    <property type="entry name" value="Biofilm_reg_signaling"/>
</dbReference>
<feature type="domain" description="GGDEF" evidence="2">
    <location>
        <begin position="271"/>
        <end position="403"/>
    </location>
</feature>
<dbReference type="Gene3D" id="3.30.70.270">
    <property type="match status" value="1"/>
</dbReference>
<dbReference type="NCBIfam" id="TIGR00254">
    <property type="entry name" value="GGDEF"/>
    <property type="match status" value="1"/>
</dbReference>
<dbReference type="InterPro" id="IPR000160">
    <property type="entry name" value="GGDEF_dom"/>
</dbReference>
<dbReference type="PANTHER" id="PTHR44757">
    <property type="entry name" value="DIGUANYLATE CYCLASE DGCP"/>
    <property type="match status" value="1"/>
</dbReference>
<dbReference type="GO" id="GO:0006355">
    <property type="term" value="P:regulation of DNA-templated transcription"/>
    <property type="evidence" value="ECO:0007669"/>
    <property type="project" value="InterPro"/>
</dbReference>
<dbReference type="PROSITE" id="PS50887">
    <property type="entry name" value="GGDEF"/>
    <property type="match status" value="1"/>
</dbReference>
<feature type="domain" description="PAS" evidence="1">
    <location>
        <begin position="8"/>
        <end position="50"/>
    </location>
</feature>
<dbReference type="Pfam" id="PF00990">
    <property type="entry name" value="GGDEF"/>
    <property type="match status" value="1"/>
</dbReference>